<protein>
    <submittedName>
        <fullName evidence="1">Uncharacterized protein</fullName>
    </submittedName>
</protein>
<sequence>MLAPPVRMLMYIFYSFGAPL</sequence>
<name>A0A0E9RSN8_ANGAN</name>
<reference evidence="1" key="1">
    <citation type="submission" date="2014-11" db="EMBL/GenBank/DDBJ databases">
        <authorList>
            <person name="Amaro Gonzalez C."/>
        </authorList>
    </citation>
    <scope>NUCLEOTIDE SEQUENCE</scope>
</reference>
<proteinExistence type="predicted"/>
<reference evidence="1" key="2">
    <citation type="journal article" date="2015" name="Fish Shellfish Immunol.">
        <title>Early steps in the European eel (Anguilla anguilla)-Vibrio vulnificus interaction in the gills: Role of the RtxA13 toxin.</title>
        <authorList>
            <person name="Callol A."/>
            <person name="Pajuelo D."/>
            <person name="Ebbesson L."/>
            <person name="Teles M."/>
            <person name="MacKenzie S."/>
            <person name="Amaro C."/>
        </authorList>
    </citation>
    <scope>NUCLEOTIDE SEQUENCE</scope>
</reference>
<organism evidence="1">
    <name type="scientific">Anguilla anguilla</name>
    <name type="common">European freshwater eel</name>
    <name type="synonym">Muraena anguilla</name>
    <dbReference type="NCBI Taxonomy" id="7936"/>
    <lineage>
        <taxon>Eukaryota</taxon>
        <taxon>Metazoa</taxon>
        <taxon>Chordata</taxon>
        <taxon>Craniata</taxon>
        <taxon>Vertebrata</taxon>
        <taxon>Euteleostomi</taxon>
        <taxon>Actinopterygii</taxon>
        <taxon>Neopterygii</taxon>
        <taxon>Teleostei</taxon>
        <taxon>Anguilliformes</taxon>
        <taxon>Anguillidae</taxon>
        <taxon>Anguilla</taxon>
    </lineage>
</organism>
<evidence type="ECO:0000313" key="1">
    <source>
        <dbReference type="EMBL" id="JAH32181.1"/>
    </source>
</evidence>
<dbReference type="EMBL" id="GBXM01076396">
    <property type="protein sequence ID" value="JAH32181.1"/>
    <property type="molecule type" value="Transcribed_RNA"/>
</dbReference>
<dbReference type="AlphaFoldDB" id="A0A0E9RSN8"/>
<accession>A0A0E9RSN8</accession>